<dbReference type="EC" id="4.4.1.5" evidence="3 12"/>
<accession>A0A7N0TW96</accession>
<feature type="binding site" evidence="11">
    <location>
        <position position="82"/>
    </location>
    <ligand>
        <name>Zn(2+)</name>
        <dbReference type="ChEBI" id="CHEBI:29105"/>
        <note>ligand shared between dimeric partners</note>
    </ligand>
</feature>
<dbReference type="Gramene" id="Kaladp0048s0003.2.v1.1">
    <property type="protein sequence ID" value="Kaladp0048s0003.2.v1.1"/>
    <property type="gene ID" value="Kaladp0048s0003.v1.1"/>
</dbReference>
<evidence type="ECO:0000313" key="15">
    <source>
        <dbReference type="Proteomes" id="UP000594263"/>
    </source>
</evidence>
<proteinExistence type="inferred from homology"/>
<feature type="binding site" evidence="11">
    <location>
        <position position="176"/>
    </location>
    <ligand>
        <name>Zn(2+)</name>
        <dbReference type="ChEBI" id="CHEBI:29105"/>
        <note>ligand shared between dimeric partners</note>
    </ligand>
</feature>
<feature type="binding site" evidence="11">
    <location>
        <position position="222"/>
    </location>
    <ligand>
        <name>Zn(2+)</name>
        <dbReference type="ChEBI" id="CHEBI:29105"/>
        <note>ligand shared between dimeric partners</note>
    </ligand>
</feature>
<dbReference type="CDD" id="cd07233">
    <property type="entry name" value="GlxI_Zn"/>
    <property type="match status" value="1"/>
</dbReference>
<evidence type="ECO:0000256" key="12">
    <source>
        <dbReference type="RuleBase" id="RU361179"/>
    </source>
</evidence>
<dbReference type="PROSITE" id="PS51819">
    <property type="entry name" value="VOC"/>
    <property type="match status" value="1"/>
</dbReference>
<evidence type="ECO:0000256" key="3">
    <source>
        <dbReference type="ARBA" id="ARBA00012081"/>
    </source>
</evidence>
<dbReference type="Gramene" id="Kaladp0048s0003.5.v1.1">
    <property type="protein sequence ID" value="Kaladp0048s0003.5.v1.1"/>
    <property type="gene ID" value="Kaladp0048s0003.v1.1"/>
</dbReference>
<organism evidence="14 15">
    <name type="scientific">Kalanchoe fedtschenkoi</name>
    <name type="common">Lavender scallops</name>
    <name type="synonym">South American air plant</name>
    <dbReference type="NCBI Taxonomy" id="63787"/>
    <lineage>
        <taxon>Eukaryota</taxon>
        <taxon>Viridiplantae</taxon>
        <taxon>Streptophyta</taxon>
        <taxon>Embryophyta</taxon>
        <taxon>Tracheophyta</taxon>
        <taxon>Spermatophyta</taxon>
        <taxon>Magnoliopsida</taxon>
        <taxon>eudicotyledons</taxon>
        <taxon>Gunneridae</taxon>
        <taxon>Pentapetalae</taxon>
        <taxon>Saxifragales</taxon>
        <taxon>Crassulaceae</taxon>
        <taxon>Kalanchoe</taxon>
    </lineage>
</organism>
<dbReference type="InterPro" id="IPR004360">
    <property type="entry name" value="Glyas_Fos-R_dOase_dom"/>
</dbReference>
<dbReference type="InterPro" id="IPR037523">
    <property type="entry name" value="VOC_core"/>
</dbReference>
<evidence type="ECO:0000256" key="2">
    <source>
        <dbReference type="ARBA" id="ARBA00010363"/>
    </source>
</evidence>
<dbReference type="PANTHER" id="PTHR10374">
    <property type="entry name" value="LACTOYLGLUTATHIONE LYASE GLYOXALASE I"/>
    <property type="match status" value="1"/>
</dbReference>
<dbReference type="EnsemblPlants" id="Kaladp0048s0003.2.v1.1">
    <property type="protein sequence ID" value="Kaladp0048s0003.2.v1.1"/>
    <property type="gene ID" value="Kaladp0048s0003.v1.1"/>
</dbReference>
<sequence>MAAASSSPLALSFSRLFTRRLLIAPTLSRLSTQNIANRRSKGLGRFRVFSSSMASESKESPANNPGLHATPDEATKGYFMQQTMFRIKDPKVSLDFYSRVLGMSLLKRLDFPEMKFSLYFVGYEDIESAPANQTEKTVWTFSKKATIELTHNWGTESDPDFKGYHNGNTEPRGFGHIGITVDDTFKACERFKSLGVEFVKTPDSGKMKGIAFIKDPDGYWIEIFDLRSIAGVTVGAA</sequence>
<dbReference type="EnsemblPlants" id="Kaladp0048s0003.5.v1.1">
    <property type="protein sequence ID" value="Kaladp0048s0003.5.v1.1"/>
    <property type="gene ID" value="Kaladp0048s0003.v1.1"/>
</dbReference>
<dbReference type="InterPro" id="IPR004361">
    <property type="entry name" value="Glyoxalase_1"/>
</dbReference>
<dbReference type="Gene3D" id="3.10.180.10">
    <property type="entry name" value="2,3-Dihydroxybiphenyl 1,2-Dioxygenase, domain 1"/>
    <property type="match status" value="1"/>
</dbReference>
<protein>
    <recommendedName>
        <fullName evidence="4 12">Lactoylglutathione lyase</fullName>
        <ecNumber evidence="3 12">4.4.1.5</ecNumber>
    </recommendedName>
    <alternativeName>
        <fullName evidence="12">Glyoxalase I</fullName>
    </alternativeName>
</protein>
<keyword evidence="15" id="KW-1185">Reference proteome</keyword>
<dbReference type="PROSITE" id="PS00935">
    <property type="entry name" value="GLYOXALASE_I_2"/>
    <property type="match status" value="1"/>
</dbReference>
<comment type="cofactor">
    <cofactor evidence="11">
        <name>Zn(2+)</name>
        <dbReference type="ChEBI" id="CHEBI:29105"/>
    </cofactor>
    <text evidence="11">Binds 1 zinc ion per subunit. In the homodimer, two zinc ions are bound between subunits.</text>
</comment>
<dbReference type="GO" id="GO:0004462">
    <property type="term" value="F:lactoylglutathione lyase activity"/>
    <property type="evidence" value="ECO:0007669"/>
    <property type="project" value="UniProtKB-UniRule"/>
</dbReference>
<keyword evidence="7 12" id="KW-0456">Lyase</keyword>
<dbReference type="PROSITE" id="PS00934">
    <property type="entry name" value="GLYOXALASE_I_1"/>
    <property type="match status" value="1"/>
</dbReference>
<feature type="binding site" evidence="10">
    <location>
        <position position="172"/>
    </location>
    <ligand>
        <name>substrate</name>
        <note>ligand shared between dimeric partners</note>
    </ligand>
</feature>
<dbReference type="AlphaFoldDB" id="A0A7N0TW96"/>
<evidence type="ECO:0000256" key="8">
    <source>
        <dbReference type="ARBA" id="ARBA00048273"/>
    </source>
</evidence>
<dbReference type="UniPathway" id="UPA00619">
    <property type="reaction ID" value="UER00675"/>
</dbReference>
<dbReference type="GO" id="GO:0046872">
    <property type="term" value="F:metal ion binding"/>
    <property type="evidence" value="ECO:0007669"/>
    <property type="project" value="UniProtKB-UniRule"/>
</dbReference>
<evidence type="ECO:0000256" key="6">
    <source>
        <dbReference type="ARBA" id="ARBA00022833"/>
    </source>
</evidence>
<dbReference type="Proteomes" id="UP000594263">
    <property type="component" value="Unplaced"/>
</dbReference>
<feature type="binding site" evidence="10">
    <location>
        <position position="82"/>
    </location>
    <ligand>
        <name>substrate</name>
        <note>ligand shared between dimeric partners</note>
    </ligand>
</feature>
<evidence type="ECO:0000256" key="11">
    <source>
        <dbReference type="PIRSR" id="PIRSR604361-3"/>
    </source>
</evidence>
<evidence type="ECO:0000259" key="13">
    <source>
        <dbReference type="PROSITE" id="PS51819"/>
    </source>
</evidence>
<comment type="similarity">
    <text evidence="2 12">Belongs to the glyoxalase I family.</text>
</comment>
<dbReference type="Gramene" id="Kaladp0048s0003.1.v1.1">
    <property type="protein sequence ID" value="Kaladp0048s0003.1.v1.1"/>
    <property type="gene ID" value="Kaladp0048s0003.v1.1"/>
</dbReference>
<dbReference type="InterPro" id="IPR029068">
    <property type="entry name" value="Glyas_Bleomycin-R_OHBP_Dase"/>
</dbReference>
<dbReference type="Pfam" id="PF00903">
    <property type="entry name" value="Glyoxalase"/>
    <property type="match status" value="1"/>
</dbReference>
<dbReference type="EnsemblPlants" id="Kaladp0048s0003.1.v1.1">
    <property type="protein sequence ID" value="Kaladp0048s0003.1.v1.1"/>
    <property type="gene ID" value="Kaladp0048s0003.v1.1"/>
</dbReference>
<evidence type="ECO:0000256" key="4">
    <source>
        <dbReference type="ARBA" id="ARBA00018701"/>
    </source>
</evidence>
<evidence type="ECO:0000256" key="9">
    <source>
        <dbReference type="PIRSR" id="PIRSR604361-1"/>
    </source>
</evidence>
<dbReference type="NCBIfam" id="TIGR00068">
    <property type="entry name" value="glyox_I"/>
    <property type="match status" value="1"/>
</dbReference>
<comment type="catalytic activity">
    <reaction evidence="8 12">
        <text>(R)-S-lactoylglutathione = methylglyoxal + glutathione</text>
        <dbReference type="Rhea" id="RHEA:19069"/>
        <dbReference type="ChEBI" id="CHEBI:17158"/>
        <dbReference type="ChEBI" id="CHEBI:57474"/>
        <dbReference type="ChEBI" id="CHEBI:57925"/>
        <dbReference type="EC" id="4.4.1.5"/>
    </reaction>
</comment>
<dbReference type="InterPro" id="IPR018146">
    <property type="entry name" value="Glyoxalase_1_CS"/>
</dbReference>
<feature type="binding site" evidence="10">
    <location>
        <position position="152"/>
    </location>
    <ligand>
        <name>substrate</name>
        <note>ligand shared between dimeric partners</note>
    </ligand>
</feature>
<evidence type="ECO:0000256" key="7">
    <source>
        <dbReference type="ARBA" id="ARBA00023239"/>
    </source>
</evidence>
<feature type="domain" description="VOC" evidence="13">
    <location>
        <begin position="79"/>
        <end position="226"/>
    </location>
</feature>
<keyword evidence="5 11" id="KW-0479">Metal-binding</keyword>
<feature type="binding site" evidence="10">
    <location>
        <position position="176"/>
    </location>
    <ligand>
        <name>substrate</name>
        <note>ligand shared between dimeric partners</note>
    </ligand>
</feature>
<dbReference type="OMA" id="WVEIIQP"/>
<feature type="active site" description="Proton donor/acceptor" evidence="9">
    <location>
        <position position="222"/>
    </location>
</feature>
<keyword evidence="6 11" id="KW-0862">Zinc</keyword>
<evidence type="ECO:0000256" key="5">
    <source>
        <dbReference type="ARBA" id="ARBA00022723"/>
    </source>
</evidence>
<dbReference type="PANTHER" id="PTHR10374:SF30">
    <property type="entry name" value="LACTOYLGLUTATHIONE LYASE"/>
    <property type="match status" value="1"/>
</dbReference>
<evidence type="ECO:0000256" key="10">
    <source>
        <dbReference type="PIRSR" id="PIRSR604361-2"/>
    </source>
</evidence>
<reference evidence="14" key="1">
    <citation type="submission" date="2021-01" db="UniProtKB">
        <authorList>
            <consortium name="EnsemblPlants"/>
        </authorList>
    </citation>
    <scope>IDENTIFICATION</scope>
</reference>
<evidence type="ECO:0000256" key="1">
    <source>
        <dbReference type="ARBA" id="ARBA00005008"/>
    </source>
</evidence>
<name>A0A7N0TW96_KALFE</name>
<comment type="function">
    <text evidence="12">Catalyzes the conversion of hemimercaptal, formed from methylglyoxal and glutathione, to S-lactoylglutathione.</text>
</comment>
<feature type="binding site" evidence="10">
    <location>
        <begin position="206"/>
        <end position="207"/>
    </location>
    <ligand>
        <name>substrate</name>
        <note>ligand shared between dimeric partners</note>
    </ligand>
</feature>
<dbReference type="SUPFAM" id="SSF54593">
    <property type="entry name" value="Glyoxalase/Bleomycin resistance protein/Dihydroxybiphenyl dioxygenase"/>
    <property type="match status" value="1"/>
</dbReference>
<comment type="pathway">
    <text evidence="1 12">Secondary metabolite metabolism; methylglyoxal degradation; (R)-lactate from methylglyoxal: step 1/2.</text>
</comment>
<feature type="binding site" evidence="11">
    <location>
        <position position="148"/>
    </location>
    <ligand>
        <name>Zn(2+)</name>
        <dbReference type="ChEBI" id="CHEBI:29105"/>
        <note>ligand shared between dimeric partners</note>
    </ligand>
</feature>
<evidence type="ECO:0000313" key="14">
    <source>
        <dbReference type="EnsemblPlants" id="Kaladp0048s0003.2.v1.1"/>
    </source>
</evidence>
<feature type="binding site" evidence="10">
    <location>
        <position position="86"/>
    </location>
    <ligand>
        <name>substrate</name>
        <note>ligand shared between dimeric partners</note>
    </ligand>
</feature>